<dbReference type="HOGENOM" id="CLU_219011_0_0_4"/>
<organism evidence="1">
    <name type="scientific">Burkholderia pseudomallei 1710a</name>
    <dbReference type="NCBI Taxonomy" id="320371"/>
    <lineage>
        <taxon>Bacteria</taxon>
        <taxon>Pseudomonadati</taxon>
        <taxon>Pseudomonadota</taxon>
        <taxon>Betaproteobacteria</taxon>
        <taxon>Burkholderiales</taxon>
        <taxon>Burkholderiaceae</taxon>
        <taxon>Burkholderia</taxon>
        <taxon>pseudomallei group</taxon>
    </lineage>
</organism>
<proteinExistence type="predicted"/>
<reference evidence="1" key="1">
    <citation type="submission" date="2009-05" db="EMBL/GenBank/DDBJ databases">
        <authorList>
            <person name="Harkins D.M."/>
            <person name="DeShazer D."/>
            <person name="Woods D.E."/>
            <person name="Brinkac L.M."/>
            <person name="Brown K.A."/>
            <person name="Hung G.C."/>
            <person name="Tuanyok A."/>
            <person name="Zhang B."/>
            <person name="Nierman W.C."/>
        </authorList>
    </citation>
    <scope>NUCLEOTIDE SEQUENCE [LARGE SCALE GENOMIC DNA]</scope>
    <source>
        <strain evidence="1">1710a</strain>
    </source>
</reference>
<gene>
    <name evidence="1" type="ORF">BURPS1710A_3385</name>
</gene>
<evidence type="ECO:0000313" key="1">
    <source>
        <dbReference type="EMBL" id="EET06871.1"/>
    </source>
</evidence>
<dbReference type="AlphaFoldDB" id="A0A0E1W3N1"/>
<sequence>MAGDACEREWMASGKHGHRCLCLVRRGKRRMSPLYPLGMFQ</sequence>
<protein>
    <submittedName>
        <fullName evidence="1">Uncharacterized protein</fullName>
    </submittedName>
</protein>
<name>A0A0E1W3N1_BURPE</name>
<dbReference type="Proteomes" id="UP000001812">
    <property type="component" value="Chromosome I"/>
</dbReference>
<accession>A0A0E1W3N1</accession>
<dbReference type="EMBL" id="CM000832">
    <property type="protein sequence ID" value="EET06871.1"/>
    <property type="molecule type" value="Genomic_DNA"/>
</dbReference>